<dbReference type="InterPro" id="IPR011725">
    <property type="entry name" value="PQQ_synth_PqqA"/>
</dbReference>
<organism evidence="4 5">
    <name type="scientific">Streptomyces niveus</name>
    <name type="common">Streptomyces spheroides</name>
    <dbReference type="NCBI Taxonomy" id="193462"/>
    <lineage>
        <taxon>Bacteria</taxon>
        <taxon>Bacillati</taxon>
        <taxon>Actinomycetota</taxon>
        <taxon>Actinomycetes</taxon>
        <taxon>Kitasatosporales</taxon>
        <taxon>Streptomycetaceae</taxon>
        <taxon>Streptomyces</taxon>
    </lineage>
</organism>
<dbReference type="GeneID" id="91345677"/>
<reference evidence="4" key="1">
    <citation type="submission" date="2022-10" db="EMBL/GenBank/DDBJ databases">
        <title>The complete genomes of actinobacterial strains from the NBC collection.</title>
        <authorList>
            <person name="Joergensen T.S."/>
            <person name="Alvarez Arevalo M."/>
            <person name="Sterndorff E.B."/>
            <person name="Faurdal D."/>
            <person name="Vuksanovic O."/>
            <person name="Mourched A.-S."/>
            <person name="Charusanti P."/>
            <person name="Shaw S."/>
            <person name="Blin K."/>
            <person name="Weber T."/>
        </authorList>
    </citation>
    <scope>NUCLEOTIDE SEQUENCE</scope>
    <source>
        <strain evidence="4">NBC_01432</strain>
    </source>
</reference>
<keyword evidence="5" id="KW-1185">Reference proteome</keyword>
<evidence type="ECO:0000313" key="5">
    <source>
        <dbReference type="Proteomes" id="UP001432209"/>
    </source>
</evidence>
<dbReference type="Proteomes" id="UP001432209">
    <property type="component" value="Chromosome"/>
</dbReference>
<evidence type="ECO:0000256" key="3">
    <source>
        <dbReference type="ARBA" id="ARBA00015086"/>
    </source>
</evidence>
<protein>
    <recommendedName>
        <fullName evidence="3">Coenzyme PQQ synthesis protein A</fullName>
    </recommendedName>
</protein>
<comment type="pathway">
    <text evidence="1">Cofactor biosynthesis; pyrroloquinoline quinone biosynthesis.</text>
</comment>
<accession>A0ABZ2A3P7</accession>
<name>A0ABZ2A3P7_STRNV</name>
<evidence type="ECO:0000256" key="2">
    <source>
        <dbReference type="ARBA" id="ARBA00009325"/>
    </source>
</evidence>
<comment type="similarity">
    <text evidence="2">Belongs to the PqqA family.</text>
</comment>
<proteinExistence type="inferred from homology"/>
<evidence type="ECO:0000256" key="1">
    <source>
        <dbReference type="ARBA" id="ARBA00004886"/>
    </source>
</evidence>
<dbReference type="RefSeq" id="WP_329075208.1">
    <property type="nucleotide sequence ID" value="NZ_CP108849.2"/>
</dbReference>
<gene>
    <name evidence="4" type="primary">pqqA</name>
    <name evidence="4" type="ORF">OG442_08330</name>
</gene>
<dbReference type="NCBIfam" id="TIGR02107">
    <property type="entry name" value="PQQ_syn_pqqA"/>
    <property type="match status" value="1"/>
</dbReference>
<evidence type="ECO:0000313" key="4">
    <source>
        <dbReference type="EMBL" id="WUX51542.1"/>
    </source>
</evidence>
<dbReference type="EMBL" id="CP109495">
    <property type="protein sequence ID" value="WUX51542.1"/>
    <property type="molecule type" value="Genomic_DNA"/>
</dbReference>
<sequence length="43" mass="4799">MKDSQEPAQEPSEATMGTINWQTPEFLVVETALEVTAYALTDR</sequence>